<dbReference type="EMBL" id="SHAG01000003">
    <property type="protein sequence ID" value="RZO77316.1"/>
    <property type="molecule type" value="Genomic_DNA"/>
</dbReference>
<dbReference type="InterPro" id="IPR003615">
    <property type="entry name" value="HNH_nuc"/>
</dbReference>
<feature type="domain" description="HNH endonuclease 5" evidence="1">
    <location>
        <begin position="2"/>
        <end position="38"/>
    </location>
</feature>
<evidence type="ECO:0000313" key="3">
    <source>
        <dbReference type="Proteomes" id="UP000316199"/>
    </source>
</evidence>
<dbReference type="Gene3D" id="1.10.30.50">
    <property type="match status" value="1"/>
</dbReference>
<dbReference type="InterPro" id="IPR029471">
    <property type="entry name" value="HNH_5"/>
</dbReference>
<evidence type="ECO:0000259" key="1">
    <source>
        <dbReference type="Pfam" id="PF14279"/>
    </source>
</evidence>
<gene>
    <name evidence="2" type="ORF">EVA68_01630</name>
</gene>
<reference evidence="2 3" key="1">
    <citation type="submission" date="2019-02" db="EMBL/GenBank/DDBJ databases">
        <title>Prokaryotic population dynamics and viral predation in marine succession experiment using metagenomics: the confinement effect.</title>
        <authorList>
            <person name="Haro-Moreno J.M."/>
            <person name="Rodriguez-Valera F."/>
            <person name="Lopez-Perez M."/>
        </authorList>
    </citation>
    <scope>NUCLEOTIDE SEQUENCE [LARGE SCALE GENOMIC DNA]</scope>
    <source>
        <strain evidence="2">MED-G157</strain>
    </source>
</reference>
<dbReference type="AlphaFoldDB" id="A0A520S4D7"/>
<dbReference type="Pfam" id="PF14279">
    <property type="entry name" value="HNH_5"/>
    <property type="match status" value="1"/>
</dbReference>
<proteinExistence type="predicted"/>
<comment type="caution">
    <text evidence="2">The sequence shown here is derived from an EMBL/GenBank/DDBJ whole genome shotgun (WGS) entry which is preliminary data.</text>
</comment>
<dbReference type="Proteomes" id="UP000316199">
    <property type="component" value="Unassembled WGS sequence"/>
</dbReference>
<accession>A0A520S4D7</accession>
<dbReference type="CDD" id="cd00085">
    <property type="entry name" value="HNHc"/>
    <property type="match status" value="1"/>
</dbReference>
<sequence>MFPVSRGGRDSCENVAKACKRCNAGKGSSVTRAYNMDLLALP</sequence>
<evidence type="ECO:0000313" key="2">
    <source>
        <dbReference type="EMBL" id="RZO77316.1"/>
    </source>
</evidence>
<name>A0A520S4D7_9GAMM</name>
<organism evidence="2 3">
    <name type="scientific">OM182 bacterium</name>
    <dbReference type="NCBI Taxonomy" id="2510334"/>
    <lineage>
        <taxon>Bacteria</taxon>
        <taxon>Pseudomonadati</taxon>
        <taxon>Pseudomonadota</taxon>
        <taxon>Gammaproteobacteria</taxon>
        <taxon>OMG group</taxon>
        <taxon>OM182 clade</taxon>
    </lineage>
</organism>
<protein>
    <recommendedName>
        <fullName evidence="1">HNH endonuclease 5 domain-containing protein</fullName>
    </recommendedName>
</protein>